<feature type="compositionally biased region" description="Basic and acidic residues" evidence="3">
    <location>
        <begin position="528"/>
        <end position="538"/>
    </location>
</feature>
<reference evidence="6" key="1">
    <citation type="journal article" date="2019" name="Sci. Rep.">
        <title>Draft genome of Tanacetum cinerariifolium, the natural source of mosquito coil.</title>
        <authorList>
            <person name="Yamashiro T."/>
            <person name="Shiraishi A."/>
            <person name="Satake H."/>
            <person name="Nakayama K."/>
        </authorList>
    </citation>
    <scope>NUCLEOTIDE SEQUENCE</scope>
</reference>
<dbReference type="PROSITE" id="PS50927">
    <property type="entry name" value="BULB_LECTIN"/>
    <property type="match status" value="1"/>
</dbReference>
<keyword evidence="1 4" id="KW-0732">Signal</keyword>
<feature type="signal peptide" evidence="4">
    <location>
        <begin position="1"/>
        <end position="20"/>
    </location>
</feature>
<dbReference type="SUPFAM" id="SSF51110">
    <property type="entry name" value="alpha-D-mannose-specific plant lectins"/>
    <property type="match status" value="1"/>
</dbReference>
<dbReference type="InterPro" id="IPR005162">
    <property type="entry name" value="Retrotrans_gag_dom"/>
</dbReference>
<organism evidence="6">
    <name type="scientific">Tanacetum cinerariifolium</name>
    <name type="common">Dalmatian daisy</name>
    <name type="synonym">Chrysanthemum cinerariifolium</name>
    <dbReference type="NCBI Taxonomy" id="118510"/>
    <lineage>
        <taxon>Eukaryota</taxon>
        <taxon>Viridiplantae</taxon>
        <taxon>Streptophyta</taxon>
        <taxon>Embryophyta</taxon>
        <taxon>Tracheophyta</taxon>
        <taxon>Spermatophyta</taxon>
        <taxon>Magnoliopsida</taxon>
        <taxon>eudicotyledons</taxon>
        <taxon>Gunneridae</taxon>
        <taxon>Pentapetalae</taxon>
        <taxon>asterids</taxon>
        <taxon>campanulids</taxon>
        <taxon>Asterales</taxon>
        <taxon>Asteraceae</taxon>
        <taxon>Asteroideae</taxon>
        <taxon>Anthemideae</taxon>
        <taxon>Anthemidinae</taxon>
        <taxon>Tanacetum</taxon>
    </lineage>
</organism>
<accession>A0A6L2N989</accession>
<dbReference type="Pfam" id="PF01453">
    <property type="entry name" value="B_lectin"/>
    <property type="match status" value="1"/>
</dbReference>
<evidence type="ECO:0000256" key="1">
    <source>
        <dbReference type="ARBA" id="ARBA00022729"/>
    </source>
</evidence>
<dbReference type="InterPro" id="IPR036426">
    <property type="entry name" value="Bulb-type_lectin_dom_sf"/>
</dbReference>
<feature type="compositionally biased region" description="Basic and acidic residues" evidence="3">
    <location>
        <begin position="571"/>
        <end position="582"/>
    </location>
</feature>
<evidence type="ECO:0000313" key="6">
    <source>
        <dbReference type="EMBL" id="GEU81175.1"/>
    </source>
</evidence>
<evidence type="ECO:0000256" key="4">
    <source>
        <dbReference type="SAM" id="SignalP"/>
    </source>
</evidence>
<proteinExistence type="predicted"/>
<feature type="chain" id="PRO_5026867192" evidence="4">
    <location>
        <begin position="21"/>
        <end position="845"/>
    </location>
</feature>
<dbReference type="PANTHER" id="PTHR32444">
    <property type="entry name" value="BULB-TYPE LECTIN DOMAIN-CONTAINING PROTEIN"/>
    <property type="match status" value="1"/>
</dbReference>
<dbReference type="InterPro" id="IPR001480">
    <property type="entry name" value="Bulb-type_lectin_dom"/>
</dbReference>
<dbReference type="EMBL" id="BKCJ010008224">
    <property type="protein sequence ID" value="GEU81175.1"/>
    <property type="molecule type" value="Genomic_DNA"/>
</dbReference>
<evidence type="ECO:0000256" key="3">
    <source>
        <dbReference type="SAM" id="MobiDB-lite"/>
    </source>
</evidence>
<dbReference type="Pfam" id="PF03732">
    <property type="entry name" value="Retrotrans_gag"/>
    <property type="match status" value="1"/>
</dbReference>
<feature type="region of interest" description="Disordered" evidence="3">
    <location>
        <begin position="406"/>
        <end position="426"/>
    </location>
</feature>
<dbReference type="Gene3D" id="2.90.10.10">
    <property type="entry name" value="Bulb-type lectin domain"/>
    <property type="match status" value="1"/>
</dbReference>
<evidence type="ECO:0000259" key="5">
    <source>
        <dbReference type="PROSITE" id="PS50927"/>
    </source>
</evidence>
<protein>
    <submittedName>
        <fullName evidence="6">Epidermis-specific secreted glycoprotein EP1-like</fullName>
    </submittedName>
</protein>
<name>A0A6L2N989_TANCI</name>
<feature type="region of interest" description="Disordered" evidence="3">
    <location>
        <begin position="473"/>
        <end position="582"/>
    </location>
</feature>
<gene>
    <name evidence="6" type="ORF">Tci_053153</name>
</gene>
<dbReference type="AlphaFoldDB" id="A0A6L2N989"/>
<dbReference type="SMART" id="SM00108">
    <property type="entry name" value="B_lectin"/>
    <property type="match status" value="1"/>
</dbReference>
<dbReference type="FunFam" id="2.90.10.30:FF:000003">
    <property type="entry name" value="Os04g0303100 protein"/>
    <property type="match status" value="1"/>
</dbReference>
<comment type="caution">
    <text evidence="6">The sequence shown here is derived from an EMBL/GenBank/DDBJ whole genome shotgun (WGS) entry which is preliminary data.</text>
</comment>
<feature type="compositionally biased region" description="Polar residues" evidence="3">
    <location>
        <begin position="487"/>
        <end position="503"/>
    </location>
</feature>
<keyword evidence="2" id="KW-0325">Glycoprotein</keyword>
<feature type="domain" description="Bulb-type lectin" evidence="5">
    <location>
        <begin position="34"/>
        <end position="156"/>
    </location>
</feature>
<dbReference type="PANTHER" id="PTHR32444:SF132">
    <property type="entry name" value="S-LOCUS-SPECIFIC GLYCOPROTEIN_EP1"/>
    <property type="match status" value="1"/>
</dbReference>
<feature type="compositionally biased region" description="Basic residues" evidence="3">
    <location>
        <begin position="539"/>
        <end position="565"/>
    </location>
</feature>
<evidence type="ECO:0000256" key="2">
    <source>
        <dbReference type="ARBA" id="ARBA00023180"/>
    </source>
</evidence>
<sequence length="845" mass="95403">MAAAFYLSFILFLSFSISYAIVPLSDTFQYVNKGDFGKLETEYASNYRLLPPFTPPFQLAFYNNTPNAYYLGLRMGTARTNSLMRWVWEANRGSPVRENATFSLGSDGNLVLAESNGQIVWQTNTANKGVVAFALESDGNMVLKDSKGNFVWQSFDSPTDTLVVGQTLRGPTKLVSRESITNNVNGAYSLVIEPKGLSLYYKNTMRYWSSNFTILNRANVNMVNATLKITGREYNDNFYNELHCEVSNAGPFDNPILEMGLIRYNSSFSYLRLSIDGNIELHTYRDDVHFNAWDLTFTLFSRDKSESETDSIDECQLPNRCGKFGLCEESQCVGCPTPNGVVAWSKNCDVKLPSCNASSFKYYELKGVDHFTVKYTSGTKTSLDNCKKKCTKDFGAIRGTKHIYVPELQPKNKPTGKSSPNPSHYAVQNIADKGSKKTPDSNPGYLPADKLQKICEKHYNQILPIMAEKVHQEKLHVRPKKRRLSPVTASRGTRPSQNASSFSRLKPEGERPTRRRSPVNATVFTRLGPRDKNVFTRLREKRRSVHSRLRPNIAPRHRHASKRKNSSLNRSTEDPHRRRNDVKDLIQSYITCTSKRREKSKKNRMPLTMQAAGRLLGLKSCTSRKMIMIKADPGSLRNIGQTLKTVYPNPGCAKKLIRLQRGFGTLKFQKGPASYDGTGDPEDHLKIFQAAVKIEWWAMPSWCHMFNSTLIGSARVWFDKLPSVAIDNYEMLQKAFLGNYSQQKKYIKDPVEIHHIKQKEGKSTEAFMERFKAESMHVSGAPECMRISGFMHGITNPDLIKKLNDNIPKSVYEMMNVTTPFLRGEASPFGAAPSSHYDGGGAVKI</sequence>
<dbReference type="CDD" id="cd00028">
    <property type="entry name" value="B_lectin"/>
    <property type="match status" value="1"/>
</dbReference>